<dbReference type="EMBL" id="JAKJXO020000018">
    <property type="protein sequence ID" value="KAL1593977.1"/>
    <property type="molecule type" value="Genomic_DNA"/>
</dbReference>
<organism evidence="8 9">
    <name type="scientific">Paraconiothyrium brasiliense</name>
    <dbReference type="NCBI Taxonomy" id="300254"/>
    <lineage>
        <taxon>Eukaryota</taxon>
        <taxon>Fungi</taxon>
        <taxon>Dikarya</taxon>
        <taxon>Ascomycota</taxon>
        <taxon>Pezizomycotina</taxon>
        <taxon>Dothideomycetes</taxon>
        <taxon>Pleosporomycetidae</taxon>
        <taxon>Pleosporales</taxon>
        <taxon>Massarineae</taxon>
        <taxon>Didymosphaeriaceae</taxon>
        <taxon>Paraconiothyrium</taxon>
    </lineage>
</organism>
<proteinExistence type="inferred from homology"/>
<comment type="caution">
    <text evidence="8">The sequence shown here is derived from an EMBL/GenBank/DDBJ whole genome shotgun (WGS) entry which is preliminary data.</text>
</comment>
<dbReference type="PANTHER" id="PTHR14464">
    <property type="entry name" value="EXONUCLEASE V"/>
    <property type="match status" value="1"/>
</dbReference>
<keyword evidence="4" id="KW-0479">Metal-binding</keyword>
<evidence type="ECO:0000256" key="3">
    <source>
        <dbReference type="ARBA" id="ARBA00011245"/>
    </source>
</evidence>
<accession>A0ABR3QP97</accession>
<evidence type="ECO:0000256" key="6">
    <source>
        <dbReference type="ARBA" id="ARBA00022839"/>
    </source>
</evidence>
<dbReference type="InterPro" id="IPR019190">
    <property type="entry name" value="EXOV"/>
</dbReference>
<feature type="region of interest" description="Disordered" evidence="7">
    <location>
        <begin position="1"/>
        <end position="31"/>
    </location>
</feature>
<evidence type="ECO:0000313" key="9">
    <source>
        <dbReference type="Proteomes" id="UP001521785"/>
    </source>
</evidence>
<keyword evidence="4" id="KW-0004">4Fe-4S</keyword>
<sequence>MSRLVPRQTPPPQIRPSPEPNPLAGDSRTPLERFRTKPKKPLSVTDLVSPAWCELQYFYTLSKFGRKPRTQAMKMGSKIHQALEDEIHTTIPVETVSKEDRFGLKLWNTIQGLRCLRQTGLTRELEIWGIVGGQVVNGVIDELSFACPDPDMEEKLELARAQQSGGTLPLGQLSIEQAFGKAKGIKLDLPDISVSSWLEETKRDRHVYIADVKTRGGRLLPKGASLRPTWMQLMLYRKLLESLFLNTVDAETIFARYGLAPLKSFSEAFILGGGVLGDADSDFDPENPYSILQANELISHPNLSSLWALMISEYQQTIPTISDILRAEFRYAKTGEVIGNELIIYNADTIDAYVEREMEWWKGSREAKGVEIEEAFKCRICDFAEECTWRKTKIEEATEKSRLRKGAREKSAI</sequence>
<dbReference type="Pfam" id="PF09810">
    <property type="entry name" value="Exo5"/>
    <property type="match status" value="1"/>
</dbReference>
<keyword evidence="4" id="KW-0408">Iron</keyword>
<protein>
    <recommendedName>
        <fullName evidence="10">Exonuclease V</fullName>
    </recommendedName>
</protein>
<keyword evidence="4" id="KW-0411">Iron-sulfur</keyword>
<dbReference type="PANTHER" id="PTHR14464:SF4">
    <property type="entry name" value="EXONUCLEASE V"/>
    <property type="match status" value="1"/>
</dbReference>
<dbReference type="Proteomes" id="UP001521785">
    <property type="component" value="Unassembled WGS sequence"/>
</dbReference>
<evidence type="ECO:0000256" key="7">
    <source>
        <dbReference type="SAM" id="MobiDB-lite"/>
    </source>
</evidence>
<keyword evidence="6" id="KW-0378">Hydrolase</keyword>
<evidence type="ECO:0000256" key="2">
    <source>
        <dbReference type="ARBA" id="ARBA00009797"/>
    </source>
</evidence>
<keyword evidence="9" id="KW-1185">Reference proteome</keyword>
<comment type="subunit">
    <text evidence="3">Monomer.</text>
</comment>
<keyword evidence="5" id="KW-0540">Nuclease</keyword>
<feature type="compositionally biased region" description="Pro residues" evidence="7">
    <location>
        <begin position="8"/>
        <end position="21"/>
    </location>
</feature>
<gene>
    <name evidence="8" type="ORF">SLS60_010711</name>
</gene>
<evidence type="ECO:0000313" key="8">
    <source>
        <dbReference type="EMBL" id="KAL1593977.1"/>
    </source>
</evidence>
<comment type="similarity">
    <text evidence="2">Belongs to the EXO5 family.</text>
</comment>
<reference evidence="8 9" key="1">
    <citation type="submission" date="2024-02" db="EMBL/GenBank/DDBJ databases">
        <title>De novo assembly and annotation of 12 fungi associated with fruit tree decline syndrome in Ontario, Canada.</title>
        <authorList>
            <person name="Sulman M."/>
            <person name="Ellouze W."/>
            <person name="Ilyukhin E."/>
        </authorList>
    </citation>
    <scope>NUCLEOTIDE SEQUENCE [LARGE SCALE GENOMIC DNA]</scope>
    <source>
        <strain evidence="8 9">M42-189</strain>
    </source>
</reference>
<evidence type="ECO:0000256" key="1">
    <source>
        <dbReference type="ARBA" id="ARBA00001966"/>
    </source>
</evidence>
<name>A0ABR3QP97_9PLEO</name>
<evidence type="ECO:0000256" key="5">
    <source>
        <dbReference type="ARBA" id="ARBA00022722"/>
    </source>
</evidence>
<comment type="cofactor">
    <cofactor evidence="1">
        <name>[4Fe-4S] cluster</name>
        <dbReference type="ChEBI" id="CHEBI:49883"/>
    </cofactor>
</comment>
<keyword evidence="6" id="KW-0269">Exonuclease</keyword>
<evidence type="ECO:0008006" key="10">
    <source>
        <dbReference type="Google" id="ProtNLM"/>
    </source>
</evidence>
<evidence type="ECO:0000256" key="4">
    <source>
        <dbReference type="ARBA" id="ARBA00022485"/>
    </source>
</evidence>